<dbReference type="InterPro" id="IPR010987">
    <property type="entry name" value="Glutathione-S-Trfase_C-like"/>
</dbReference>
<organism evidence="3 4">
    <name type="scientific">Colwellia maritima</name>
    <dbReference type="NCBI Taxonomy" id="2912588"/>
    <lineage>
        <taxon>Bacteria</taxon>
        <taxon>Pseudomonadati</taxon>
        <taxon>Pseudomonadota</taxon>
        <taxon>Gammaproteobacteria</taxon>
        <taxon>Alteromonadales</taxon>
        <taxon>Colwelliaceae</taxon>
        <taxon>Colwellia</taxon>
    </lineage>
</organism>
<dbReference type="InterPro" id="IPR050983">
    <property type="entry name" value="GST_Omega/HSP26"/>
</dbReference>
<feature type="domain" description="GST C-terminal" evidence="2">
    <location>
        <begin position="103"/>
        <end position="227"/>
    </location>
</feature>
<evidence type="ECO:0000313" key="3">
    <source>
        <dbReference type="EMBL" id="MCI2284711.1"/>
    </source>
</evidence>
<dbReference type="SUPFAM" id="SSF52833">
    <property type="entry name" value="Thioredoxin-like"/>
    <property type="match status" value="1"/>
</dbReference>
<dbReference type="Pfam" id="PF13417">
    <property type="entry name" value="GST_N_3"/>
    <property type="match status" value="1"/>
</dbReference>
<reference evidence="3" key="1">
    <citation type="submission" date="2022-01" db="EMBL/GenBank/DDBJ databases">
        <title>Colwellia maritima, isolated from seawater.</title>
        <authorList>
            <person name="Kristyanto S."/>
            <person name="Jung J."/>
            <person name="Jeon C.O."/>
        </authorList>
    </citation>
    <scope>NUCLEOTIDE SEQUENCE</scope>
    <source>
        <strain evidence="3">MSW7</strain>
    </source>
</reference>
<dbReference type="PROSITE" id="PS50404">
    <property type="entry name" value="GST_NTER"/>
    <property type="match status" value="1"/>
</dbReference>
<proteinExistence type="predicted"/>
<dbReference type="InterPro" id="IPR036282">
    <property type="entry name" value="Glutathione-S-Trfase_C_sf"/>
</dbReference>
<name>A0ABS9X5J3_9GAMM</name>
<dbReference type="PROSITE" id="PS50405">
    <property type="entry name" value="GST_CTER"/>
    <property type="match status" value="1"/>
</dbReference>
<evidence type="ECO:0000259" key="2">
    <source>
        <dbReference type="PROSITE" id="PS50405"/>
    </source>
</evidence>
<dbReference type="Gene3D" id="1.20.1050.10">
    <property type="match status" value="1"/>
</dbReference>
<dbReference type="InterPro" id="IPR036249">
    <property type="entry name" value="Thioredoxin-like_sf"/>
</dbReference>
<evidence type="ECO:0000259" key="1">
    <source>
        <dbReference type="PROSITE" id="PS50404"/>
    </source>
</evidence>
<dbReference type="CDD" id="cd03196">
    <property type="entry name" value="GST_C_5"/>
    <property type="match status" value="1"/>
</dbReference>
<gene>
    <name evidence="3" type="ORF">L3081_16615</name>
</gene>
<dbReference type="Gene3D" id="3.40.30.10">
    <property type="entry name" value="Glutaredoxin"/>
    <property type="match status" value="1"/>
</dbReference>
<dbReference type="Pfam" id="PF13410">
    <property type="entry name" value="GST_C_2"/>
    <property type="match status" value="1"/>
</dbReference>
<accession>A0ABS9X5J3</accession>
<feature type="domain" description="GST N-terminal" evidence="1">
    <location>
        <begin position="8"/>
        <end position="93"/>
    </location>
</feature>
<sequence>MLIPKNTIYPILYSLRNCPYAMRARLAIFKSKQQVELRDVVLSNKPQAMLIASPKGTVPILVFESEKGSETLKVIDESLDIMLWALQTNDPDNLLGQSSMPNGESLQNMLSSIATFDTEFKTDLEKYKCAKRYHEDNLLEYRQACEAHIQTIEKRLQQHTYIMSNEESLVDIALLPFIRQFARVERQWYLQAPYPNLRQWLNNYLQSPMFSKVMTKYPLWLEANDRIILG</sequence>
<dbReference type="SUPFAM" id="SSF47616">
    <property type="entry name" value="GST C-terminal domain-like"/>
    <property type="match status" value="1"/>
</dbReference>
<keyword evidence="4" id="KW-1185">Reference proteome</keyword>
<protein>
    <submittedName>
        <fullName evidence="3">Glutathione S-transferase</fullName>
    </submittedName>
</protein>
<dbReference type="Proteomes" id="UP001139646">
    <property type="component" value="Unassembled WGS sequence"/>
</dbReference>
<dbReference type="EMBL" id="JAKKSL010000003">
    <property type="protein sequence ID" value="MCI2284711.1"/>
    <property type="molecule type" value="Genomic_DNA"/>
</dbReference>
<dbReference type="RefSeq" id="WP_242287183.1">
    <property type="nucleotide sequence ID" value="NZ_JAKKSL010000003.1"/>
</dbReference>
<dbReference type="InterPro" id="IPR004045">
    <property type="entry name" value="Glutathione_S-Trfase_N"/>
</dbReference>
<comment type="caution">
    <text evidence="3">The sequence shown here is derived from an EMBL/GenBank/DDBJ whole genome shotgun (WGS) entry which is preliminary data.</text>
</comment>
<dbReference type="PANTHER" id="PTHR43968">
    <property type="match status" value="1"/>
</dbReference>
<evidence type="ECO:0000313" key="4">
    <source>
        <dbReference type="Proteomes" id="UP001139646"/>
    </source>
</evidence>
<dbReference type="PANTHER" id="PTHR43968:SF6">
    <property type="entry name" value="GLUTATHIONE S-TRANSFERASE OMEGA"/>
    <property type="match status" value="1"/>
</dbReference>